<dbReference type="EMBL" id="MN988532">
    <property type="protein sequence ID" value="QIG73511.1"/>
    <property type="molecule type" value="Genomic_DNA"/>
</dbReference>
<accession>A0A7S5R9C2</accession>
<keyword evidence="2" id="KW-1185">Reference proteome</keyword>
<dbReference type="Proteomes" id="UP000615696">
    <property type="component" value="Segment"/>
</dbReference>
<gene>
    <name evidence="1" type="ORF">EVC04_074</name>
</gene>
<sequence length="180" mass="21079">MFQGTGLSLDKDLVPIVKVPAIDSRQRHAVVYNMSRVLRKSHQDTFPLFFVSTGLRNRGEIPYPLTEISEKTVDLMHKCLHQMFDILHQLDTECRELWKKRLGYDELFQFVESGHVSLPAAACYAKKFELERLDIGMERGLLTEQTMGIYEIALELEKKYSFFKKYHYMIKSSLHNFDVL</sequence>
<organism evidence="1 2">
    <name type="scientific">Rhizobium phage RHph_I1_9</name>
    <dbReference type="NCBI Taxonomy" id="2509729"/>
    <lineage>
        <taxon>Viruses</taxon>
        <taxon>Duplodnaviria</taxon>
        <taxon>Heunggongvirae</taxon>
        <taxon>Uroviricota</taxon>
        <taxon>Caudoviricetes</taxon>
        <taxon>Pootjesviridae</taxon>
        <taxon>Staniewskivirinae</taxon>
        <taxon>Trinifflemingvirus</taxon>
        <taxon>Trinifflemingvirus I19</taxon>
    </lineage>
</organism>
<protein>
    <submittedName>
        <fullName evidence="1">Uncharacterized protein</fullName>
    </submittedName>
</protein>
<name>A0A7S5R9C2_9CAUD</name>
<evidence type="ECO:0000313" key="1">
    <source>
        <dbReference type="EMBL" id="QIG73511.1"/>
    </source>
</evidence>
<evidence type="ECO:0000313" key="2">
    <source>
        <dbReference type="Proteomes" id="UP000615696"/>
    </source>
</evidence>
<reference evidence="1 2" key="1">
    <citation type="submission" date="2020-01" db="EMBL/GenBank/DDBJ databases">
        <title>Patterns of diversity and host range of bacteriophage communities associated with bean-nodulatin bacteria.</title>
        <authorList>
            <person name="Vann Cauwenberghe J."/>
            <person name="Santamaria R.I."/>
            <person name="Bustos P."/>
            <person name="Juarez S."/>
            <person name="Gonzalez V."/>
        </authorList>
    </citation>
    <scope>NUCLEOTIDE SEQUENCE [LARGE SCALE GENOMIC DNA]</scope>
    <source>
        <strain evidence="2">RHph</strain>
    </source>
</reference>
<proteinExistence type="predicted"/>